<dbReference type="EMBL" id="GL385399">
    <property type="protein sequence ID" value="EJT72295.1"/>
    <property type="molecule type" value="Genomic_DNA"/>
</dbReference>
<dbReference type="HOGENOM" id="CLU_004184_7_4_1"/>
<protein>
    <recommendedName>
        <fullName evidence="2">Heterokaryon incompatibility domain-containing protein</fullName>
    </recommendedName>
</protein>
<dbReference type="eggNOG" id="ENOG502SIGM">
    <property type="taxonomic scope" value="Eukaryota"/>
</dbReference>
<reference evidence="4" key="5">
    <citation type="submission" date="2018-04" db="UniProtKB">
        <authorList>
            <consortium name="EnsemblFungi"/>
        </authorList>
    </citation>
    <scope>IDENTIFICATION</scope>
    <source>
        <strain evidence="4">R3-111a-1</strain>
    </source>
</reference>
<dbReference type="InterPro" id="IPR010730">
    <property type="entry name" value="HET"/>
</dbReference>
<gene>
    <name evidence="4" type="primary">20349619</name>
    <name evidence="3" type="ORF">GGTG_09161</name>
</gene>
<evidence type="ECO:0000313" key="5">
    <source>
        <dbReference type="Proteomes" id="UP000006039"/>
    </source>
</evidence>
<dbReference type="EnsemblFungi" id="EJT72295">
    <property type="protein sequence ID" value="EJT72295"/>
    <property type="gene ID" value="GGTG_09161"/>
</dbReference>
<name>J3P6L9_GAET3</name>
<reference evidence="4" key="4">
    <citation type="journal article" date="2015" name="G3 (Bethesda)">
        <title>Genome sequences of three phytopathogenic species of the Magnaporthaceae family of fungi.</title>
        <authorList>
            <person name="Okagaki L.H."/>
            <person name="Nunes C.C."/>
            <person name="Sailsbery J."/>
            <person name="Clay B."/>
            <person name="Brown D."/>
            <person name="John T."/>
            <person name="Oh Y."/>
            <person name="Young N."/>
            <person name="Fitzgerald M."/>
            <person name="Haas B.J."/>
            <person name="Zeng Q."/>
            <person name="Young S."/>
            <person name="Adiconis X."/>
            <person name="Fan L."/>
            <person name="Levin J.Z."/>
            <person name="Mitchell T.K."/>
            <person name="Okubara P.A."/>
            <person name="Farman M.L."/>
            <person name="Kohn L.M."/>
            <person name="Birren B."/>
            <person name="Ma L.-J."/>
            <person name="Dean R.A."/>
        </authorList>
    </citation>
    <scope>NUCLEOTIDE SEQUENCE</scope>
    <source>
        <strain evidence="4">R3-111a-1</strain>
    </source>
</reference>
<feature type="domain" description="Heterokaryon incompatibility" evidence="2">
    <location>
        <begin position="46"/>
        <end position="177"/>
    </location>
</feature>
<evidence type="ECO:0000256" key="1">
    <source>
        <dbReference type="SAM" id="MobiDB-lite"/>
    </source>
</evidence>
<reference evidence="3" key="2">
    <citation type="submission" date="2010-07" db="EMBL/GenBank/DDBJ databases">
        <authorList>
            <consortium name="The Broad Institute Genome Sequencing Platform"/>
            <consortium name="Broad Institute Genome Sequencing Center for Infectious Disease"/>
            <person name="Ma L.-J."/>
            <person name="Dead R."/>
            <person name="Young S."/>
            <person name="Zeng Q."/>
            <person name="Koehrsen M."/>
            <person name="Alvarado L."/>
            <person name="Berlin A."/>
            <person name="Chapman S.B."/>
            <person name="Chen Z."/>
            <person name="Freedman E."/>
            <person name="Gellesch M."/>
            <person name="Goldberg J."/>
            <person name="Griggs A."/>
            <person name="Gujja S."/>
            <person name="Heilman E.R."/>
            <person name="Heiman D."/>
            <person name="Hepburn T."/>
            <person name="Howarth C."/>
            <person name="Jen D."/>
            <person name="Larson L."/>
            <person name="Mehta T."/>
            <person name="Neiman D."/>
            <person name="Pearson M."/>
            <person name="Roberts A."/>
            <person name="Saif S."/>
            <person name="Shea T."/>
            <person name="Shenoy N."/>
            <person name="Sisk P."/>
            <person name="Stolte C."/>
            <person name="Sykes S."/>
            <person name="Walk T."/>
            <person name="White J."/>
            <person name="Yandava C."/>
            <person name="Haas B."/>
            <person name="Nusbaum C."/>
            <person name="Birren B."/>
        </authorList>
    </citation>
    <scope>NUCLEOTIDE SEQUENCE</scope>
    <source>
        <strain evidence="3">R3-111a-1</strain>
    </source>
</reference>
<dbReference type="OrthoDB" id="3477286at2759"/>
<dbReference type="GeneID" id="20349619"/>
<dbReference type="RefSeq" id="XP_009225269.1">
    <property type="nucleotide sequence ID" value="XM_009227005.1"/>
</dbReference>
<dbReference type="Pfam" id="PF06985">
    <property type="entry name" value="HET"/>
    <property type="match status" value="1"/>
</dbReference>
<keyword evidence="5" id="KW-1185">Reference proteome</keyword>
<evidence type="ECO:0000313" key="3">
    <source>
        <dbReference type="EMBL" id="EJT72295.1"/>
    </source>
</evidence>
<dbReference type="AlphaFoldDB" id="J3P6L9"/>
<feature type="region of interest" description="Disordered" evidence="1">
    <location>
        <begin position="377"/>
        <end position="399"/>
    </location>
</feature>
<proteinExistence type="predicted"/>
<organism evidence="3">
    <name type="scientific">Gaeumannomyces tritici (strain R3-111a-1)</name>
    <name type="common">Wheat and barley take-all root rot fungus</name>
    <name type="synonym">Gaeumannomyces graminis var. tritici</name>
    <dbReference type="NCBI Taxonomy" id="644352"/>
    <lineage>
        <taxon>Eukaryota</taxon>
        <taxon>Fungi</taxon>
        <taxon>Dikarya</taxon>
        <taxon>Ascomycota</taxon>
        <taxon>Pezizomycotina</taxon>
        <taxon>Sordariomycetes</taxon>
        <taxon>Sordariomycetidae</taxon>
        <taxon>Magnaporthales</taxon>
        <taxon>Magnaporthaceae</taxon>
        <taxon>Gaeumannomyces</taxon>
    </lineage>
</organism>
<evidence type="ECO:0000259" key="2">
    <source>
        <dbReference type="Pfam" id="PF06985"/>
    </source>
</evidence>
<evidence type="ECO:0000313" key="4">
    <source>
        <dbReference type="EnsemblFungi" id="EJT72295"/>
    </source>
</evidence>
<dbReference type="PANTHER" id="PTHR24148">
    <property type="entry name" value="ANKYRIN REPEAT DOMAIN-CONTAINING PROTEIN 39 HOMOLOG-RELATED"/>
    <property type="match status" value="1"/>
</dbReference>
<accession>J3P6L9</accession>
<reference evidence="3" key="3">
    <citation type="submission" date="2010-09" db="EMBL/GenBank/DDBJ databases">
        <title>Annotation of Gaeumannomyces graminis var. tritici R3-111a-1.</title>
        <authorList>
            <consortium name="The Broad Institute Genome Sequencing Platform"/>
            <person name="Ma L.-J."/>
            <person name="Dead R."/>
            <person name="Young S.K."/>
            <person name="Zeng Q."/>
            <person name="Gargeya S."/>
            <person name="Fitzgerald M."/>
            <person name="Haas B."/>
            <person name="Abouelleil A."/>
            <person name="Alvarado L."/>
            <person name="Arachchi H.M."/>
            <person name="Berlin A."/>
            <person name="Brown A."/>
            <person name="Chapman S.B."/>
            <person name="Chen Z."/>
            <person name="Dunbar C."/>
            <person name="Freedman E."/>
            <person name="Gearin G."/>
            <person name="Gellesch M."/>
            <person name="Goldberg J."/>
            <person name="Griggs A."/>
            <person name="Gujja S."/>
            <person name="Heiman D."/>
            <person name="Howarth C."/>
            <person name="Larson L."/>
            <person name="Lui A."/>
            <person name="MacDonald P.J.P."/>
            <person name="Mehta T."/>
            <person name="Montmayeur A."/>
            <person name="Murphy C."/>
            <person name="Neiman D."/>
            <person name="Pearson M."/>
            <person name="Priest M."/>
            <person name="Roberts A."/>
            <person name="Saif S."/>
            <person name="Shea T."/>
            <person name="Shenoy N."/>
            <person name="Sisk P."/>
            <person name="Stolte C."/>
            <person name="Sykes S."/>
            <person name="Yandava C."/>
            <person name="Wortman J."/>
            <person name="Nusbaum C."/>
            <person name="Birren B."/>
        </authorList>
    </citation>
    <scope>NUCLEOTIDE SEQUENCE</scope>
    <source>
        <strain evidence="3">R3-111a-1</strain>
    </source>
</reference>
<dbReference type="STRING" id="644352.J3P6L9"/>
<dbReference type="InterPro" id="IPR052895">
    <property type="entry name" value="HetReg/Transcr_Mod"/>
</dbReference>
<dbReference type="Proteomes" id="UP000006039">
    <property type="component" value="Unassembled WGS sequence"/>
</dbReference>
<dbReference type="VEuPathDB" id="FungiDB:GGTG_09161"/>
<dbReference type="PANTHER" id="PTHR24148:SF64">
    <property type="entry name" value="HETEROKARYON INCOMPATIBILITY DOMAIN-CONTAINING PROTEIN"/>
    <property type="match status" value="1"/>
</dbReference>
<reference evidence="5" key="1">
    <citation type="submission" date="2010-07" db="EMBL/GenBank/DDBJ databases">
        <title>The genome sequence of Gaeumannomyces graminis var. tritici strain R3-111a-1.</title>
        <authorList>
            <consortium name="The Broad Institute Genome Sequencing Platform"/>
            <person name="Ma L.-J."/>
            <person name="Dead R."/>
            <person name="Young S."/>
            <person name="Zeng Q."/>
            <person name="Koehrsen M."/>
            <person name="Alvarado L."/>
            <person name="Berlin A."/>
            <person name="Chapman S.B."/>
            <person name="Chen Z."/>
            <person name="Freedman E."/>
            <person name="Gellesch M."/>
            <person name="Goldberg J."/>
            <person name="Griggs A."/>
            <person name="Gujja S."/>
            <person name="Heilman E.R."/>
            <person name="Heiman D."/>
            <person name="Hepburn T."/>
            <person name="Howarth C."/>
            <person name="Jen D."/>
            <person name="Larson L."/>
            <person name="Mehta T."/>
            <person name="Neiman D."/>
            <person name="Pearson M."/>
            <person name="Roberts A."/>
            <person name="Saif S."/>
            <person name="Shea T."/>
            <person name="Shenoy N."/>
            <person name="Sisk P."/>
            <person name="Stolte C."/>
            <person name="Sykes S."/>
            <person name="Walk T."/>
            <person name="White J."/>
            <person name="Yandava C."/>
            <person name="Haas B."/>
            <person name="Nusbaum C."/>
            <person name="Birren B."/>
        </authorList>
    </citation>
    <scope>NUCLEOTIDE SEQUENCE [LARGE SCALE GENOMIC DNA]</scope>
    <source>
        <strain evidence="5">R3-111a-1</strain>
    </source>
</reference>
<sequence length="620" mass="69641">MSPVYTPLEPSRSEIRVLSLLPDEHGGPVHCRLKIVSLDANPSPSFEALSYAWGGNSTTKPIKVDGDDMQVTASLERALRRLRRSDPRDIWADAVCINQTDNLEKNVQVPLMGRVYSEASKVLVWLGESNAYIDKAIASCRKSSGSPEAVASSLEIHIGIFDILSRPYWSRMWTFQEHILARDEPVLFCGAKKEFLGSEVVELWDLLPNLNEPNRAPMYSTQTIIRTKDFLGPNLSLQARVMGEISDRRSKQARAREFSLMELLFATIHRCCHNPRDHIYGLYGMIDLAAEDDGNPLPAVDYNQPHEEVFWNATVHIIRRRPPALFSLATSFSFFPNRFNQGACGNARYPSWVLDFASSGPEQPVFDTMTSFVPLHPKFSSQEPQNTAGSGGSSDANSSSRFVISHDRRMLHLDGWQLCSSFTTVLLETDLVALAAQIIKLFYSPPHVQDNQDEEQWLFEARQYRRRLATALNAVNPRMITREHNRGAEGAADKLENQPLEHRLLELLRENETNNVEHERFDMLVYMRAAILLGLAGKRLIFPSGPGGIGLTTCDAMDKRDVIVVCEPLGIPVVLRPMQSTGRYRMVSSAYVSGVMQDECFDSEVVARVKSSGISRFIVE</sequence>